<evidence type="ECO:0000256" key="5">
    <source>
        <dbReference type="ARBA" id="ARBA00010185"/>
    </source>
</evidence>
<evidence type="ECO:0000256" key="16">
    <source>
        <dbReference type="ARBA" id="ARBA00023209"/>
    </source>
</evidence>
<evidence type="ECO:0000256" key="6">
    <source>
        <dbReference type="ARBA" id="ARBA00012487"/>
    </source>
</evidence>
<evidence type="ECO:0000256" key="9">
    <source>
        <dbReference type="ARBA" id="ARBA00022516"/>
    </source>
</evidence>
<evidence type="ECO:0000313" key="25">
    <source>
        <dbReference type="EMBL" id="TCO79909.1"/>
    </source>
</evidence>
<gene>
    <name evidence="25" type="ORF">EV214_101143</name>
</gene>
<feature type="transmembrane region" description="Helical" evidence="24">
    <location>
        <begin position="198"/>
        <end position="222"/>
    </location>
</feature>
<feature type="transmembrane region" description="Helical" evidence="24">
    <location>
        <begin position="131"/>
        <end position="151"/>
    </location>
</feature>
<dbReference type="Proteomes" id="UP000294919">
    <property type="component" value="Unassembled WGS sequence"/>
</dbReference>
<feature type="transmembrane region" description="Helical" evidence="24">
    <location>
        <begin position="242"/>
        <end position="260"/>
    </location>
</feature>
<keyword evidence="17" id="KW-1208">Phospholipid metabolism</keyword>
<feature type="transmembrane region" description="Helical" evidence="24">
    <location>
        <begin position="12"/>
        <end position="38"/>
    </location>
</feature>
<dbReference type="RefSeq" id="WP_132241671.1">
    <property type="nucleotide sequence ID" value="NZ_SLWV01000001.1"/>
</dbReference>
<keyword evidence="10 25" id="KW-0808">Transferase</keyword>
<proteinExistence type="inferred from homology"/>
<sequence length="261" mass="29314">MRTRIISALFAIPLFLFVILEGGIILDVSVFILALIGINEFFNAFKNIKILPSKPIGVLSTIFMFTIALRTTNIKWMMLWFFVCMLLVLVNNLLKKEMDILASSITSMGIFYIVFFMYHIVFIAHHSKYSLLLWMVFLVAWATDTFAYFTGYFFGSTKLCPNISPKKTVEGAIGGIAGSVLISGIWGYLVAPGILMHCLIIGFIGSILGQFGDLTASIFKRYTGIKDYGKIMPGHGGVLDRFDSILFTAPAVYYYMIFFIK</sequence>
<evidence type="ECO:0000256" key="4">
    <source>
        <dbReference type="ARBA" id="ARBA00005189"/>
    </source>
</evidence>
<keyword evidence="13 24" id="KW-1133">Transmembrane helix</keyword>
<evidence type="ECO:0000256" key="15">
    <source>
        <dbReference type="ARBA" id="ARBA00023136"/>
    </source>
</evidence>
<comment type="subcellular location">
    <subcellularLocation>
        <location evidence="2">Cell membrane</location>
        <topology evidence="2">Multi-pass membrane protein</topology>
    </subcellularLocation>
</comment>
<keyword evidence="8" id="KW-1003">Cell membrane</keyword>
<organism evidence="25 26">
    <name type="scientific">Marinisporobacter balticus</name>
    <dbReference type="NCBI Taxonomy" id="2018667"/>
    <lineage>
        <taxon>Bacteria</taxon>
        <taxon>Bacillati</taxon>
        <taxon>Bacillota</taxon>
        <taxon>Clostridia</taxon>
        <taxon>Peptostreptococcales</taxon>
        <taxon>Thermotaleaceae</taxon>
        <taxon>Marinisporobacter</taxon>
    </lineage>
</organism>
<evidence type="ECO:0000256" key="14">
    <source>
        <dbReference type="ARBA" id="ARBA00023098"/>
    </source>
</evidence>
<dbReference type="OrthoDB" id="9799199at2"/>
<comment type="similarity">
    <text evidence="5">Belongs to the CDS family.</text>
</comment>
<evidence type="ECO:0000256" key="23">
    <source>
        <dbReference type="ARBA" id="ARBA00033406"/>
    </source>
</evidence>
<dbReference type="EC" id="2.7.7.41" evidence="6"/>
<keyword evidence="26" id="KW-1185">Reference proteome</keyword>
<reference evidence="25 26" key="1">
    <citation type="submission" date="2019-03" db="EMBL/GenBank/DDBJ databases">
        <title>Genomic Encyclopedia of Type Strains, Phase IV (KMG-IV): sequencing the most valuable type-strain genomes for metagenomic binning, comparative biology and taxonomic classification.</title>
        <authorList>
            <person name="Goeker M."/>
        </authorList>
    </citation>
    <scope>NUCLEOTIDE SEQUENCE [LARGE SCALE GENOMIC DNA]</scope>
    <source>
        <strain evidence="25 26">DSM 102940</strain>
    </source>
</reference>
<keyword evidence="15 24" id="KW-0472">Membrane</keyword>
<dbReference type="GO" id="GO:0005886">
    <property type="term" value="C:plasma membrane"/>
    <property type="evidence" value="ECO:0007669"/>
    <property type="project" value="UniProtKB-SubCell"/>
</dbReference>
<evidence type="ECO:0000256" key="19">
    <source>
        <dbReference type="ARBA" id="ARBA00031825"/>
    </source>
</evidence>
<evidence type="ECO:0000256" key="13">
    <source>
        <dbReference type="ARBA" id="ARBA00022989"/>
    </source>
</evidence>
<feature type="transmembrane region" description="Helical" evidence="24">
    <location>
        <begin position="50"/>
        <end position="69"/>
    </location>
</feature>
<name>A0A4R2L726_9FIRM</name>
<dbReference type="EMBL" id="SLWV01000001">
    <property type="protein sequence ID" value="TCO79909.1"/>
    <property type="molecule type" value="Genomic_DNA"/>
</dbReference>
<evidence type="ECO:0000256" key="17">
    <source>
        <dbReference type="ARBA" id="ARBA00023264"/>
    </source>
</evidence>
<evidence type="ECO:0000313" key="26">
    <source>
        <dbReference type="Proteomes" id="UP000294919"/>
    </source>
</evidence>
<comment type="pathway">
    <text evidence="3">Phospholipid metabolism; CDP-diacylglycerol biosynthesis; CDP-diacylglycerol from sn-glycerol 3-phosphate: step 3/3.</text>
</comment>
<evidence type="ECO:0000256" key="12">
    <source>
        <dbReference type="ARBA" id="ARBA00022695"/>
    </source>
</evidence>
<dbReference type="PANTHER" id="PTHR46382">
    <property type="entry name" value="PHOSPHATIDATE CYTIDYLYLTRANSFERASE"/>
    <property type="match status" value="1"/>
</dbReference>
<keyword evidence="16" id="KW-0594">Phospholipid biosynthesis</keyword>
<evidence type="ECO:0000256" key="20">
    <source>
        <dbReference type="ARBA" id="ARBA00032253"/>
    </source>
</evidence>
<evidence type="ECO:0000256" key="7">
    <source>
        <dbReference type="ARBA" id="ARBA00019373"/>
    </source>
</evidence>
<comment type="caution">
    <text evidence="25">The sequence shown here is derived from an EMBL/GenBank/DDBJ whole genome shotgun (WGS) entry which is preliminary data.</text>
</comment>
<accession>A0A4R2L726</accession>
<evidence type="ECO:0000256" key="11">
    <source>
        <dbReference type="ARBA" id="ARBA00022692"/>
    </source>
</evidence>
<keyword evidence="11 24" id="KW-0812">Transmembrane</keyword>
<evidence type="ECO:0000256" key="10">
    <source>
        <dbReference type="ARBA" id="ARBA00022679"/>
    </source>
</evidence>
<feature type="transmembrane region" description="Helical" evidence="24">
    <location>
        <begin position="76"/>
        <end position="94"/>
    </location>
</feature>
<keyword evidence="12 25" id="KW-0548">Nucleotidyltransferase</keyword>
<feature type="transmembrane region" description="Helical" evidence="24">
    <location>
        <begin position="100"/>
        <end position="124"/>
    </location>
</feature>
<keyword evidence="9" id="KW-0444">Lipid biosynthesis</keyword>
<evidence type="ECO:0000256" key="21">
    <source>
        <dbReference type="ARBA" id="ARBA00032396"/>
    </source>
</evidence>
<keyword evidence="14" id="KW-0443">Lipid metabolism</keyword>
<protein>
    <recommendedName>
        <fullName evidence="7">Phosphatidate cytidylyltransferase</fullName>
        <ecNumber evidence="6">2.7.7.41</ecNumber>
    </recommendedName>
    <alternativeName>
        <fullName evidence="20">CDP-DAG synthase</fullName>
    </alternativeName>
    <alternativeName>
        <fullName evidence="22">CDP-DG synthase</fullName>
    </alternativeName>
    <alternativeName>
        <fullName evidence="18">CDP-diacylglycerol synthase</fullName>
    </alternativeName>
    <alternativeName>
        <fullName evidence="21">CDP-diglyceride pyrophosphorylase</fullName>
    </alternativeName>
    <alternativeName>
        <fullName evidence="23">CDP-diglyceride synthase</fullName>
    </alternativeName>
    <alternativeName>
        <fullName evidence="19">CTP:phosphatidate cytidylyltransferase</fullName>
    </alternativeName>
</protein>
<evidence type="ECO:0000256" key="18">
    <source>
        <dbReference type="ARBA" id="ARBA00029893"/>
    </source>
</evidence>
<evidence type="ECO:0000256" key="3">
    <source>
        <dbReference type="ARBA" id="ARBA00005119"/>
    </source>
</evidence>
<dbReference type="GO" id="GO:0016024">
    <property type="term" value="P:CDP-diacylglycerol biosynthetic process"/>
    <property type="evidence" value="ECO:0007669"/>
    <property type="project" value="TreeGrafter"/>
</dbReference>
<dbReference type="Pfam" id="PF01148">
    <property type="entry name" value="CTP_transf_1"/>
    <property type="match status" value="1"/>
</dbReference>
<comment type="catalytic activity">
    <reaction evidence="1">
        <text>a 1,2-diacyl-sn-glycero-3-phosphate + CTP + H(+) = a CDP-1,2-diacyl-sn-glycerol + diphosphate</text>
        <dbReference type="Rhea" id="RHEA:16229"/>
        <dbReference type="ChEBI" id="CHEBI:15378"/>
        <dbReference type="ChEBI" id="CHEBI:33019"/>
        <dbReference type="ChEBI" id="CHEBI:37563"/>
        <dbReference type="ChEBI" id="CHEBI:58332"/>
        <dbReference type="ChEBI" id="CHEBI:58608"/>
        <dbReference type="EC" id="2.7.7.41"/>
    </reaction>
</comment>
<evidence type="ECO:0000256" key="2">
    <source>
        <dbReference type="ARBA" id="ARBA00004651"/>
    </source>
</evidence>
<dbReference type="GO" id="GO:0004605">
    <property type="term" value="F:phosphatidate cytidylyltransferase activity"/>
    <property type="evidence" value="ECO:0007669"/>
    <property type="project" value="UniProtKB-EC"/>
</dbReference>
<dbReference type="AlphaFoldDB" id="A0A4R2L726"/>
<dbReference type="PANTHER" id="PTHR46382:SF1">
    <property type="entry name" value="PHOSPHATIDATE CYTIDYLYLTRANSFERASE"/>
    <property type="match status" value="1"/>
</dbReference>
<comment type="pathway">
    <text evidence="4">Lipid metabolism.</text>
</comment>
<evidence type="ECO:0000256" key="8">
    <source>
        <dbReference type="ARBA" id="ARBA00022475"/>
    </source>
</evidence>
<feature type="transmembrane region" description="Helical" evidence="24">
    <location>
        <begin position="171"/>
        <end position="191"/>
    </location>
</feature>
<evidence type="ECO:0000256" key="24">
    <source>
        <dbReference type="SAM" id="Phobius"/>
    </source>
</evidence>
<evidence type="ECO:0000256" key="1">
    <source>
        <dbReference type="ARBA" id="ARBA00001698"/>
    </source>
</evidence>
<evidence type="ECO:0000256" key="22">
    <source>
        <dbReference type="ARBA" id="ARBA00032743"/>
    </source>
</evidence>